<keyword evidence="11" id="KW-1185">Reference proteome</keyword>
<protein>
    <recommendedName>
        <fullName evidence="9">Major facilitator superfamily (MFS) profile domain-containing protein</fullName>
    </recommendedName>
</protein>
<evidence type="ECO:0000256" key="2">
    <source>
        <dbReference type="ARBA" id="ARBA00010992"/>
    </source>
</evidence>
<comment type="caution">
    <text evidence="10">The sequence shown here is derived from an EMBL/GenBank/DDBJ whole genome shotgun (WGS) entry which is preliminary data.</text>
</comment>
<dbReference type="InterPro" id="IPR020846">
    <property type="entry name" value="MFS_dom"/>
</dbReference>
<name>A0A0E9NNY0_SAICN</name>
<feature type="transmembrane region" description="Helical" evidence="8">
    <location>
        <begin position="63"/>
        <end position="85"/>
    </location>
</feature>
<feature type="transmembrane region" description="Helical" evidence="8">
    <location>
        <begin position="374"/>
        <end position="396"/>
    </location>
</feature>
<dbReference type="NCBIfam" id="TIGR00879">
    <property type="entry name" value="SP"/>
    <property type="match status" value="1"/>
</dbReference>
<dbReference type="InterPro" id="IPR036259">
    <property type="entry name" value="MFS_trans_sf"/>
</dbReference>
<dbReference type="Gene3D" id="1.20.1250.20">
    <property type="entry name" value="MFS general substrate transporter like domains"/>
    <property type="match status" value="1"/>
</dbReference>
<dbReference type="GO" id="GO:0005886">
    <property type="term" value="C:plasma membrane"/>
    <property type="evidence" value="ECO:0007669"/>
    <property type="project" value="UniProtKB-ARBA"/>
</dbReference>
<dbReference type="SUPFAM" id="SSF103473">
    <property type="entry name" value="MFS general substrate transporter"/>
    <property type="match status" value="1"/>
</dbReference>
<dbReference type="RefSeq" id="XP_019027065.1">
    <property type="nucleotide sequence ID" value="XM_019170918.1"/>
</dbReference>
<evidence type="ECO:0000256" key="1">
    <source>
        <dbReference type="ARBA" id="ARBA00004141"/>
    </source>
</evidence>
<feature type="transmembrane region" description="Helical" evidence="8">
    <location>
        <begin position="182"/>
        <end position="204"/>
    </location>
</feature>
<dbReference type="EMBL" id="BACD03000047">
    <property type="protein sequence ID" value="GAO51508.1"/>
    <property type="molecule type" value="Genomic_DNA"/>
</dbReference>
<feature type="transmembrane region" description="Helical" evidence="8">
    <location>
        <begin position="314"/>
        <end position="335"/>
    </location>
</feature>
<gene>
    <name evidence="10" type="ORF">G7K_5607-t1</name>
</gene>
<dbReference type="PANTHER" id="PTHR48022">
    <property type="entry name" value="PLASTIDIC GLUCOSE TRANSPORTER 4"/>
    <property type="match status" value="1"/>
</dbReference>
<evidence type="ECO:0000256" key="3">
    <source>
        <dbReference type="ARBA" id="ARBA00022448"/>
    </source>
</evidence>
<evidence type="ECO:0000259" key="9">
    <source>
        <dbReference type="PROSITE" id="PS50850"/>
    </source>
</evidence>
<dbReference type="PROSITE" id="PS00217">
    <property type="entry name" value="SUGAR_TRANSPORT_2"/>
    <property type="match status" value="1"/>
</dbReference>
<evidence type="ECO:0000256" key="8">
    <source>
        <dbReference type="SAM" id="Phobius"/>
    </source>
</evidence>
<dbReference type="InterPro" id="IPR005829">
    <property type="entry name" value="Sugar_transporter_CS"/>
</dbReference>
<dbReference type="InterPro" id="IPR003663">
    <property type="entry name" value="Sugar/inositol_transpt"/>
</dbReference>
<dbReference type="OrthoDB" id="6612291at2759"/>
<dbReference type="AlphaFoldDB" id="A0A0E9NNY0"/>
<feature type="transmembrane region" description="Helical" evidence="8">
    <location>
        <begin position="408"/>
        <end position="432"/>
    </location>
</feature>
<evidence type="ECO:0000256" key="4">
    <source>
        <dbReference type="ARBA" id="ARBA00022692"/>
    </source>
</evidence>
<keyword evidence="4 8" id="KW-0812">Transmembrane</keyword>
<organism evidence="10 11">
    <name type="scientific">Saitoella complicata (strain BCRC 22490 / CBS 7301 / JCM 7358 / NBRC 10748 / NRRL Y-17804)</name>
    <dbReference type="NCBI Taxonomy" id="698492"/>
    <lineage>
        <taxon>Eukaryota</taxon>
        <taxon>Fungi</taxon>
        <taxon>Dikarya</taxon>
        <taxon>Ascomycota</taxon>
        <taxon>Taphrinomycotina</taxon>
        <taxon>Taphrinomycotina incertae sedis</taxon>
        <taxon>Saitoella</taxon>
    </lineage>
</organism>
<feature type="transmembrane region" description="Helical" evidence="8">
    <location>
        <begin position="94"/>
        <end position="113"/>
    </location>
</feature>
<reference evidence="10 11" key="1">
    <citation type="journal article" date="2011" name="J. Gen. Appl. Microbiol.">
        <title>Draft genome sequencing of the enigmatic yeast Saitoella complicata.</title>
        <authorList>
            <person name="Nishida H."/>
            <person name="Hamamoto M."/>
            <person name="Sugiyama J."/>
        </authorList>
    </citation>
    <scope>NUCLEOTIDE SEQUENCE [LARGE SCALE GENOMIC DNA]</scope>
    <source>
        <strain evidence="10 11">NRRL Y-17804</strain>
    </source>
</reference>
<dbReference type="InterPro" id="IPR005828">
    <property type="entry name" value="MFS_sugar_transport-like"/>
</dbReference>
<accession>A0A0E9NNY0</accession>
<reference evidence="10 11" key="2">
    <citation type="journal article" date="2014" name="J. Gen. Appl. Microbiol.">
        <title>The early diverging ascomycetous budding yeast Saitoella complicata has three histone deacetylases belonging to the Clr6, Hos2, and Rpd3 lineages.</title>
        <authorList>
            <person name="Nishida H."/>
            <person name="Matsumoto T."/>
            <person name="Kondo S."/>
            <person name="Hamamoto M."/>
            <person name="Yoshikawa H."/>
        </authorList>
    </citation>
    <scope>NUCLEOTIDE SEQUENCE [LARGE SCALE GENOMIC DNA]</scope>
    <source>
        <strain evidence="10 11">NRRL Y-17804</strain>
    </source>
</reference>
<feature type="transmembrane region" description="Helical" evidence="8">
    <location>
        <begin position="152"/>
        <end position="170"/>
    </location>
</feature>
<dbReference type="PANTHER" id="PTHR48022:SF28">
    <property type="entry name" value="MAJOR FACILITATOR SUPERFAMILY (MFS) PROFILE DOMAIN-CONTAINING PROTEIN-RELATED"/>
    <property type="match status" value="1"/>
</dbReference>
<dbReference type="InterPro" id="IPR050360">
    <property type="entry name" value="MFS_Sugar_Transporters"/>
</dbReference>
<dbReference type="Proteomes" id="UP000033140">
    <property type="component" value="Unassembled WGS sequence"/>
</dbReference>
<evidence type="ECO:0000313" key="11">
    <source>
        <dbReference type="Proteomes" id="UP000033140"/>
    </source>
</evidence>
<proteinExistence type="inferred from homology"/>
<feature type="transmembrane region" description="Helical" evidence="8">
    <location>
        <begin position="438"/>
        <end position="457"/>
    </location>
</feature>
<evidence type="ECO:0000313" key="10">
    <source>
        <dbReference type="EMBL" id="GAO51508.1"/>
    </source>
</evidence>
<sequence>MSLHQQHPFKPYFFGVRGSALITTITIASSSAFLLLGYDQGVLSGLLTGSHFLKVFNYPNAELTGTIVAIYDIGCLLGALFTAFYGEVMGRRRAALVGLSIMVVGATLQTSTFGTAQMIVARTVTGFGNGINAATIPMYNAEMVKPSNRGRLVSFQGSMIGFGIFISYWIDYGFSFTEGGIAWRVPIGLQLLFAGVTICLLWFLPESPRWLAAHGREDEAAWVLAQLEPKGTEVGDEVVQMRMREITTALTAEGRGGPVRWAECWENNKQQNRKRVLLACGINIFQQLSGCNALVYYIPVLLEQTVGLSRESSLLVGGLIGLVFFLFSAYPLIFLDKWGRPKPFIIASIVQSISMVLIAILLSTGNATAAKASVLFFFTYIAIFGTCYLGTPWLYGPELLPLRLRARGSALATGCNWICNFLIVEITPILISRIQWKTYILFACLNALWAPLLWLYYPDTARKSLEEIDALFTGEEVVGVRVGEGKGDVELELEKGAVAHVERTDSRRS</sequence>
<evidence type="ECO:0000256" key="7">
    <source>
        <dbReference type="RuleBase" id="RU003346"/>
    </source>
</evidence>
<dbReference type="OMA" id="AYYFNIG"/>
<feature type="domain" description="Major facilitator superfamily (MFS) profile" evidence="9">
    <location>
        <begin position="25"/>
        <end position="461"/>
    </location>
</feature>
<keyword evidence="6 8" id="KW-0472">Membrane</keyword>
<keyword evidence="5 8" id="KW-1133">Transmembrane helix</keyword>
<dbReference type="PROSITE" id="PS50850">
    <property type="entry name" value="MFS"/>
    <property type="match status" value="1"/>
</dbReference>
<dbReference type="STRING" id="698492.A0A0E9NNY0"/>
<keyword evidence="3 7" id="KW-0813">Transport</keyword>
<dbReference type="GO" id="GO:0005351">
    <property type="term" value="F:carbohydrate:proton symporter activity"/>
    <property type="evidence" value="ECO:0007669"/>
    <property type="project" value="TreeGrafter"/>
</dbReference>
<dbReference type="PRINTS" id="PR00171">
    <property type="entry name" value="SUGRTRNSPORT"/>
</dbReference>
<feature type="transmembrane region" description="Helical" evidence="8">
    <location>
        <begin position="12"/>
        <end position="38"/>
    </location>
</feature>
<comment type="similarity">
    <text evidence="2 7">Belongs to the major facilitator superfamily. Sugar transporter (TC 2.A.1.1) family.</text>
</comment>
<evidence type="ECO:0000256" key="6">
    <source>
        <dbReference type="ARBA" id="ARBA00023136"/>
    </source>
</evidence>
<dbReference type="Pfam" id="PF00083">
    <property type="entry name" value="Sugar_tr"/>
    <property type="match status" value="1"/>
</dbReference>
<dbReference type="FunFam" id="1.20.1250.20:FF:000134">
    <property type="entry name" value="MFS sugar transporter protein"/>
    <property type="match status" value="1"/>
</dbReference>
<evidence type="ECO:0000256" key="5">
    <source>
        <dbReference type="ARBA" id="ARBA00022989"/>
    </source>
</evidence>
<feature type="transmembrane region" description="Helical" evidence="8">
    <location>
        <begin position="119"/>
        <end position="140"/>
    </location>
</feature>
<reference evidence="10 11" key="3">
    <citation type="journal article" date="2015" name="Genome Announc.">
        <title>Draft Genome Sequence of the Archiascomycetous Yeast Saitoella complicata.</title>
        <authorList>
            <person name="Yamauchi K."/>
            <person name="Kondo S."/>
            <person name="Hamamoto M."/>
            <person name="Takahashi Y."/>
            <person name="Ogura Y."/>
            <person name="Hayashi T."/>
            <person name="Nishida H."/>
        </authorList>
    </citation>
    <scope>NUCLEOTIDE SEQUENCE [LARGE SCALE GENOMIC DNA]</scope>
    <source>
        <strain evidence="10 11">NRRL Y-17804</strain>
    </source>
</reference>
<feature type="transmembrane region" description="Helical" evidence="8">
    <location>
        <begin position="344"/>
        <end position="362"/>
    </location>
</feature>
<comment type="subcellular location">
    <subcellularLocation>
        <location evidence="1">Membrane</location>
        <topology evidence="1">Multi-pass membrane protein</topology>
    </subcellularLocation>
</comment>